<evidence type="ECO:0000313" key="3">
    <source>
        <dbReference type="EMBL" id="NKE62583.1"/>
    </source>
</evidence>
<feature type="transmembrane region" description="Helical" evidence="1">
    <location>
        <begin position="158"/>
        <end position="178"/>
    </location>
</feature>
<dbReference type="EMBL" id="VSRL01000265">
    <property type="protein sequence ID" value="NKE62583.1"/>
    <property type="molecule type" value="Genomic_DNA"/>
</dbReference>
<gene>
    <name evidence="3" type="ORF">FXN61_39980</name>
</gene>
<reference evidence="3 4" key="1">
    <citation type="submission" date="2019-08" db="EMBL/GenBank/DDBJ databases">
        <title>Lentzea from Indian Himalayas.</title>
        <authorList>
            <person name="Mandal S."/>
            <person name="Mallick Gupta A."/>
            <person name="Maiti P.K."/>
            <person name="Sarkar J."/>
            <person name="Mandal S."/>
        </authorList>
    </citation>
    <scope>NUCLEOTIDE SEQUENCE [LARGE SCALE GENOMIC DNA]</scope>
    <source>
        <strain evidence="3 4">PSKA42</strain>
    </source>
</reference>
<proteinExistence type="predicted"/>
<feature type="domain" description="DUF1468" evidence="2">
    <location>
        <begin position="51"/>
        <end position="181"/>
    </location>
</feature>
<keyword evidence="4" id="KW-1185">Reference proteome</keyword>
<dbReference type="InterPro" id="IPR009936">
    <property type="entry name" value="DUF1468"/>
</dbReference>
<keyword evidence="1" id="KW-0472">Membrane</keyword>
<name>A0ABX1FU76_9PSEU</name>
<dbReference type="Pfam" id="PF07331">
    <property type="entry name" value="TctB"/>
    <property type="match status" value="1"/>
</dbReference>
<feature type="transmembrane region" description="Helical" evidence="1">
    <location>
        <begin position="51"/>
        <end position="69"/>
    </location>
</feature>
<dbReference type="Proteomes" id="UP001515943">
    <property type="component" value="Unassembled WGS sequence"/>
</dbReference>
<protein>
    <submittedName>
        <fullName evidence="3">Tripartite tricarboxylate transporter TctB family protein</fullName>
    </submittedName>
</protein>
<feature type="transmembrane region" description="Helical" evidence="1">
    <location>
        <begin position="81"/>
        <end position="99"/>
    </location>
</feature>
<sequence length="187" mass="20014">MAGDAGQAGLDRLLQEGRRGAELHRERDHADQPAGQGIGPLVTRFRSGEPVFGLVLVTLGVVALTQVWVIRGDWSVSGPRLVPLVVCTAWVLLAAVYVAQTVRSSAPGEGFDRTPLYLIATLIGYAYIVIPLGYIISTALSFVLTTRILGSRSLLRDVVIGVLLALALYLGFTSLLSIRLPRGVLPL</sequence>
<keyword evidence="1" id="KW-0812">Transmembrane</keyword>
<accession>A0ABX1FU76</accession>
<organism evidence="3 4">
    <name type="scientific">Lentzea indica</name>
    <dbReference type="NCBI Taxonomy" id="2604800"/>
    <lineage>
        <taxon>Bacteria</taxon>
        <taxon>Bacillati</taxon>
        <taxon>Actinomycetota</taxon>
        <taxon>Actinomycetes</taxon>
        <taxon>Pseudonocardiales</taxon>
        <taxon>Pseudonocardiaceae</taxon>
        <taxon>Lentzea</taxon>
    </lineage>
</organism>
<evidence type="ECO:0000256" key="1">
    <source>
        <dbReference type="SAM" id="Phobius"/>
    </source>
</evidence>
<keyword evidence="1" id="KW-1133">Transmembrane helix</keyword>
<evidence type="ECO:0000313" key="4">
    <source>
        <dbReference type="Proteomes" id="UP001515943"/>
    </source>
</evidence>
<feature type="transmembrane region" description="Helical" evidence="1">
    <location>
        <begin position="119"/>
        <end position="146"/>
    </location>
</feature>
<evidence type="ECO:0000259" key="2">
    <source>
        <dbReference type="Pfam" id="PF07331"/>
    </source>
</evidence>
<comment type="caution">
    <text evidence="3">The sequence shown here is derived from an EMBL/GenBank/DDBJ whole genome shotgun (WGS) entry which is preliminary data.</text>
</comment>